<keyword evidence="1" id="KW-1133">Transmembrane helix</keyword>
<evidence type="ECO:0008006" key="4">
    <source>
        <dbReference type="Google" id="ProtNLM"/>
    </source>
</evidence>
<protein>
    <recommendedName>
        <fullName evidence="4">Uroporphyrinogen decarboxylase</fullName>
    </recommendedName>
</protein>
<evidence type="ECO:0000313" key="2">
    <source>
        <dbReference type="EMBL" id="BDD11349.1"/>
    </source>
</evidence>
<dbReference type="AlphaFoldDB" id="A0AAU9CXT7"/>
<feature type="transmembrane region" description="Helical" evidence="1">
    <location>
        <begin position="33"/>
        <end position="57"/>
    </location>
</feature>
<keyword evidence="1" id="KW-0472">Membrane</keyword>
<keyword evidence="1" id="KW-0812">Transmembrane</keyword>
<dbReference type="Gene3D" id="1.20.1280.290">
    <property type="match status" value="1"/>
</dbReference>
<evidence type="ECO:0000256" key="1">
    <source>
        <dbReference type="SAM" id="Phobius"/>
    </source>
</evidence>
<accession>A0AAU9CXT7</accession>
<dbReference type="RefSeq" id="WP_338392848.1">
    <property type="nucleotide sequence ID" value="NZ_AP025314.1"/>
</dbReference>
<name>A0AAU9CXT7_9BACT</name>
<sequence length="76" mass="8374">MNYVEVVGYIAMVLLAVSFLFKDIKKLRVFNTVGCLSFVAYGLLLGAYPIVIVNAFIATVNVIQLAQMRKSEAEVS</sequence>
<evidence type="ECO:0000313" key="3">
    <source>
        <dbReference type="Proteomes" id="UP001348817"/>
    </source>
</evidence>
<dbReference type="EMBL" id="AP025314">
    <property type="protein sequence ID" value="BDD11349.1"/>
    <property type="molecule type" value="Genomic_DNA"/>
</dbReference>
<proteinExistence type="predicted"/>
<dbReference type="Proteomes" id="UP001348817">
    <property type="component" value="Chromosome"/>
</dbReference>
<reference evidence="2 3" key="1">
    <citation type="submission" date="2021-12" db="EMBL/GenBank/DDBJ databases">
        <title>Genome sequencing of bacteria with rrn-lacking chromosome and rrn-plasmid.</title>
        <authorList>
            <person name="Anda M."/>
            <person name="Iwasaki W."/>
        </authorList>
    </citation>
    <scope>NUCLEOTIDE SEQUENCE [LARGE SCALE GENOMIC DNA]</scope>
    <source>
        <strain evidence="2 3">DSM 100852</strain>
    </source>
</reference>
<feature type="transmembrane region" description="Helical" evidence="1">
    <location>
        <begin position="6"/>
        <end position="21"/>
    </location>
</feature>
<dbReference type="KEGG" id="fax:FUAX_37810"/>
<organism evidence="2 3">
    <name type="scientific">Fulvitalea axinellae</name>
    <dbReference type="NCBI Taxonomy" id="1182444"/>
    <lineage>
        <taxon>Bacteria</taxon>
        <taxon>Pseudomonadati</taxon>
        <taxon>Bacteroidota</taxon>
        <taxon>Cytophagia</taxon>
        <taxon>Cytophagales</taxon>
        <taxon>Persicobacteraceae</taxon>
        <taxon>Fulvitalea</taxon>
    </lineage>
</organism>
<gene>
    <name evidence="2" type="ORF">FUAX_37810</name>
</gene>
<keyword evidence="3" id="KW-1185">Reference proteome</keyword>